<gene>
    <name evidence="1" type="ORF">QE405_000706</name>
</gene>
<accession>A0AAJ1U5A1</accession>
<name>A0AAJ1U5A1_9ACTN</name>
<sequence length="268" mass="29964">MPVGHLRLPIGGLVQRRHDIVARAKARPADTWIMAKTSEKEPETITADFARRWWKSLMANTVALVEDAALLASHDSPGRAQALIVLAMEELAKARWLYEAAEYEWTAPLGLYGLEPRSAGDVVVPEGLSSARRPHAEKLQVAEQFASGLAGFWSLDRRMEYYERPDLETFTATAKQRNLDKQAGFYVDRDGESITSPLAITADDIANAIRRTAKVVQMHLIEDHTRQQDAPDVSMIDSAEDLHWAVMPYSDPELFADFVARHPQSGDE</sequence>
<comment type="caution">
    <text evidence="1">The sequence shown here is derived from an EMBL/GenBank/DDBJ whole genome shotgun (WGS) entry which is preliminary data.</text>
</comment>
<dbReference type="InterPro" id="IPR030987">
    <property type="entry name" value="AbiV"/>
</dbReference>
<dbReference type="Pfam" id="PF18728">
    <property type="entry name" value="HEPN_AbiV"/>
    <property type="match status" value="1"/>
</dbReference>
<organism evidence="1 2">
    <name type="scientific">Nocardioides zeae</name>
    <dbReference type="NCBI Taxonomy" id="1457234"/>
    <lineage>
        <taxon>Bacteria</taxon>
        <taxon>Bacillati</taxon>
        <taxon>Actinomycetota</taxon>
        <taxon>Actinomycetes</taxon>
        <taxon>Propionibacteriales</taxon>
        <taxon>Nocardioidaceae</taxon>
        <taxon>Nocardioides</taxon>
    </lineage>
</organism>
<dbReference type="AlphaFoldDB" id="A0AAJ1U5A1"/>
<evidence type="ECO:0000313" key="1">
    <source>
        <dbReference type="EMBL" id="MDQ1103422.1"/>
    </source>
</evidence>
<dbReference type="EMBL" id="JAUTAN010000001">
    <property type="protein sequence ID" value="MDQ1103422.1"/>
    <property type="molecule type" value="Genomic_DNA"/>
</dbReference>
<evidence type="ECO:0000313" key="2">
    <source>
        <dbReference type="Proteomes" id="UP001239215"/>
    </source>
</evidence>
<dbReference type="NCBIfam" id="TIGR04498">
    <property type="entry name" value="AbiV_defense"/>
    <property type="match status" value="1"/>
</dbReference>
<protein>
    <submittedName>
        <fullName evidence="1">AbiV family abortive infection protein</fullName>
    </submittedName>
</protein>
<reference evidence="1" key="1">
    <citation type="submission" date="2023-07" db="EMBL/GenBank/DDBJ databases">
        <title>Functional and genomic diversity of the sorghum phyllosphere microbiome.</title>
        <authorList>
            <person name="Shade A."/>
        </authorList>
    </citation>
    <scope>NUCLEOTIDE SEQUENCE</scope>
    <source>
        <strain evidence="1">SORGH_AS_1067</strain>
    </source>
</reference>
<dbReference type="Proteomes" id="UP001239215">
    <property type="component" value="Unassembled WGS sequence"/>
</dbReference>
<proteinExistence type="predicted"/>